<reference evidence="2" key="1">
    <citation type="submission" date="2020-11" db="EMBL/GenBank/DDBJ databases">
        <authorList>
            <person name="Tran Van P."/>
        </authorList>
    </citation>
    <scope>NUCLEOTIDE SEQUENCE</scope>
</reference>
<feature type="signal peptide" evidence="1">
    <location>
        <begin position="1"/>
        <end position="16"/>
    </location>
</feature>
<evidence type="ECO:0008006" key="4">
    <source>
        <dbReference type="Google" id="ProtNLM"/>
    </source>
</evidence>
<evidence type="ECO:0000313" key="2">
    <source>
        <dbReference type="EMBL" id="CAD7274682.1"/>
    </source>
</evidence>
<name>A0A7R9BG49_9CRUS</name>
<sequence length="276" mass="30511">MLWILLFSVFLGLSCGQQKVFELAGDNPESEDGVLLKMEGQKPSHHHPKARGVVLQAKFSAQTPLIIAPYPLHDNPHYLSLDASFSNKAPSMRQDLSAIGIEPALAQAELEAAQFPDPFANALQTPPPPGSVALDPQKGFRLTGTDDFTRMKPLQLPGQSPGDPSIFVPESEQQMMVPPPPEPVMDSPAPAPREYLGGYEIPMDQHGMPVLNLPCDQYLMALTRVTVVQLTLREPYRFALMTQEVLALLIKISYVIGCWKVLIRKLTCVREEFICD</sequence>
<evidence type="ECO:0000313" key="3">
    <source>
        <dbReference type="Proteomes" id="UP000678499"/>
    </source>
</evidence>
<dbReference type="EMBL" id="CAJPEX010000279">
    <property type="protein sequence ID" value="CAG0914834.1"/>
    <property type="molecule type" value="Genomic_DNA"/>
</dbReference>
<feature type="chain" id="PRO_5036402918" description="Ameloblastin" evidence="1">
    <location>
        <begin position="17"/>
        <end position="276"/>
    </location>
</feature>
<dbReference type="Proteomes" id="UP000678499">
    <property type="component" value="Unassembled WGS sequence"/>
</dbReference>
<dbReference type="AlphaFoldDB" id="A0A7R9BG49"/>
<organism evidence="2">
    <name type="scientific">Notodromas monacha</name>
    <dbReference type="NCBI Taxonomy" id="399045"/>
    <lineage>
        <taxon>Eukaryota</taxon>
        <taxon>Metazoa</taxon>
        <taxon>Ecdysozoa</taxon>
        <taxon>Arthropoda</taxon>
        <taxon>Crustacea</taxon>
        <taxon>Oligostraca</taxon>
        <taxon>Ostracoda</taxon>
        <taxon>Podocopa</taxon>
        <taxon>Podocopida</taxon>
        <taxon>Cypridocopina</taxon>
        <taxon>Cypridoidea</taxon>
        <taxon>Cyprididae</taxon>
        <taxon>Notodromas</taxon>
    </lineage>
</organism>
<keyword evidence="3" id="KW-1185">Reference proteome</keyword>
<proteinExistence type="predicted"/>
<keyword evidence="1" id="KW-0732">Signal</keyword>
<gene>
    <name evidence="2" type="ORF">NMOB1V02_LOCUS2505</name>
</gene>
<dbReference type="EMBL" id="OA882316">
    <property type="protein sequence ID" value="CAD7274682.1"/>
    <property type="molecule type" value="Genomic_DNA"/>
</dbReference>
<evidence type="ECO:0000256" key="1">
    <source>
        <dbReference type="SAM" id="SignalP"/>
    </source>
</evidence>
<accession>A0A7R9BG49</accession>
<protein>
    <recommendedName>
        <fullName evidence="4">Ameloblastin</fullName>
    </recommendedName>
</protein>